<accession>A0A812LJ87</accession>
<sequence length="770" mass="86502">MREQLMGFNGQHTANMTPDKTEYHRNKALGNTWHIPSAIWLLLLMVMDTIHTPTTAIPISPIQRATSVWLATNTTFGTNWYIRSDNKYLMPKTQEEFAEHNDHYVRRKLQQARVDDHYELMLEEIVQEVKTGRMNGEADTTQHALCTTNLTITHQITSQPLPSDHTNTTLTSSYMCGAYVLLHTLEGPTLWSHNVLLFGSSASVWGYNRFGDAMVSVSRLILLCPTMHYVDDYGSTEASHQADSGFRSFEDFNGALGYNMKTSKRQPPASSHKIQGVIISTDTNHITLTPCPQRVERMCTDITACLQSNTLEPDQARRMAGKCSFLTGRLFGKVGRAPLKAIYSRAHSNISHLDKPTRSALHALLDIIRHCRPMRIPLQIQHRHFTIIYTDAYYIAGGTKLRPGDEVPDGWQPADYTSVENGWGAVIFPPGKTDRAWYFQGRLPQEILKQFSSNTAFIYLLEAWVAIIAPIVCEPILGDFYIQCCDNEAARHALIKGVGLRDGQSPHLVEKHTEIASGISRYLEGSCLAWAAMERRRTELLWRLSKRVNEERGRLDIRDGHLLDPRNRDPNFLATAELETNSWFQQMLKTSAAWKVKFGDLEVLHVDVHGCQDPPNTPSHLTIGLGAMCFHAIDQGDTDSYQDAMRFGHALCRELSDILAKAQGLRPRAALVRLAAPGPEDEHCPRFSGAWRGGRHTQSQQAIIAGFTHAVQLELSKALRAILASDETLLKGFAAAIRAAWVQAKAAEVQSKRLRRTQLTQLTPRSRSLL</sequence>
<name>A0A812LJ87_SYMPI</name>
<keyword evidence="2" id="KW-1185">Reference proteome</keyword>
<dbReference type="OrthoDB" id="445919at2759"/>
<dbReference type="AlphaFoldDB" id="A0A812LJ87"/>
<protein>
    <submittedName>
        <fullName evidence="1">Uncharacterized protein</fullName>
    </submittedName>
</protein>
<dbReference type="EMBL" id="CAJNIZ010005495">
    <property type="protein sequence ID" value="CAE7242237.1"/>
    <property type="molecule type" value="Genomic_DNA"/>
</dbReference>
<evidence type="ECO:0000313" key="1">
    <source>
        <dbReference type="EMBL" id="CAE7242237.1"/>
    </source>
</evidence>
<proteinExistence type="predicted"/>
<comment type="caution">
    <text evidence="1">The sequence shown here is derived from an EMBL/GenBank/DDBJ whole genome shotgun (WGS) entry which is preliminary data.</text>
</comment>
<dbReference type="Proteomes" id="UP000649617">
    <property type="component" value="Unassembled WGS sequence"/>
</dbReference>
<evidence type="ECO:0000313" key="2">
    <source>
        <dbReference type="Proteomes" id="UP000649617"/>
    </source>
</evidence>
<reference evidence="1" key="1">
    <citation type="submission" date="2021-02" db="EMBL/GenBank/DDBJ databases">
        <authorList>
            <person name="Dougan E. K."/>
            <person name="Rhodes N."/>
            <person name="Thang M."/>
            <person name="Chan C."/>
        </authorList>
    </citation>
    <scope>NUCLEOTIDE SEQUENCE</scope>
</reference>
<organism evidence="1 2">
    <name type="scientific">Symbiodinium pilosum</name>
    <name type="common">Dinoflagellate</name>
    <dbReference type="NCBI Taxonomy" id="2952"/>
    <lineage>
        <taxon>Eukaryota</taxon>
        <taxon>Sar</taxon>
        <taxon>Alveolata</taxon>
        <taxon>Dinophyceae</taxon>
        <taxon>Suessiales</taxon>
        <taxon>Symbiodiniaceae</taxon>
        <taxon>Symbiodinium</taxon>
    </lineage>
</organism>
<gene>
    <name evidence="1" type="ORF">SPIL2461_LOCUS4249</name>
</gene>